<reference evidence="1" key="2">
    <citation type="submission" date="2020-09" db="EMBL/GenBank/DDBJ databases">
        <authorList>
            <person name="Sun Q."/>
            <person name="Ohkuma M."/>
        </authorList>
    </citation>
    <scope>NUCLEOTIDE SEQUENCE</scope>
    <source>
        <strain evidence="1">JCM 18487</strain>
    </source>
</reference>
<evidence type="ECO:0000313" key="1">
    <source>
        <dbReference type="EMBL" id="GGJ03120.1"/>
    </source>
</evidence>
<comment type="caution">
    <text evidence="1">The sequence shown here is derived from an EMBL/GenBank/DDBJ whole genome shotgun (WGS) entry which is preliminary data.</text>
</comment>
<gene>
    <name evidence="1" type="ORF">GCM10010885_10500</name>
</gene>
<evidence type="ECO:0000313" key="2">
    <source>
        <dbReference type="Proteomes" id="UP000637695"/>
    </source>
</evidence>
<dbReference type="EMBL" id="BMOY01000012">
    <property type="protein sequence ID" value="GGJ03120.1"/>
    <property type="molecule type" value="Genomic_DNA"/>
</dbReference>
<dbReference type="Proteomes" id="UP000637695">
    <property type="component" value="Unassembled WGS sequence"/>
</dbReference>
<accession>A0A917KAE9</accession>
<name>A0A917KAE9_9BACL</name>
<keyword evidence="2" id="KW-1185">Reference proteome</keyword>
<dbReference type="RefSeq" id="WP_188881588.1">
    <property type="nucleotide sequence ID" value="NZ_BMOY01000012.1"/>
</dbReference>
<sequence>MNMNWQPASVMDVDALIRADFTKAALTCRNVGLMRWSVDSGSVTIRMERGQPVLFVEHRRYAMDRVLKAAQFAEKPYCVAVRVEGPHGSVELWRHAPHKKDLQPLARVMRLL</sequence>
<reference evidence="1" key="1">
    <citation type="journal article" date="2014" name="Int. J. Syst. Evol. Microbiol.">
        <title>Complete genome sequence of Corynebacterium casei LMG S-19264T (=DSM 44701T), isolated from a smear-ripened cheese.</title>
        <authorList>
            <consortium name="US DOE Joint Genome Institute (JGI-PGF)"/>
            <person name="Walter F."/>
            <person name="Albersmeier A."/>
            <person name="Kalinowski J."/>
            <person name="Ruckert C."/>
        </authorList>
    </citation>
    <scope>NUCLEOTIDE SEQUENCE</scope>
    <source>
        <strain evidence="1">JCM 18487</strain>
    </source>
</reference>
<dbReference type="AlphaFoldDB" id="A0A917KAE9"/>
<organism evidence="1 2">
    <name type="scientific">Alicyclobacillus cellulosilyticus</name>
    <dbReference type="NCBI Taxonomy" id="1003997"/>
    <lineage>
        <taxon>Bacteria</taxon>
        <taxon>Bacillati</taxon>
        <taxon>Bacillota</taxon>
        <taxon>Bacilli</taxon>
        <taxon>Bacillales</taxon>
        <taxon>Alicyclobacillaceae</taxon>
        <taxon>Alicyclobacillus</taxon>
    </lineage>
</organism>
<protein>
    <submittedName>
        <fullName evidence="1">Uncharacterized protein</fullName>
    </submittedName>
</protein>
<proteinExistence type="predicted"/>